<evidence type="ECO:0000259" key="10">
    <source>
        <dbReference type="PROSITE" id="PS51464"/>
    </source>
</evidence>
<evidence type="ECO:0000256" key="5">
    <source>
        <dbReference type="ARBA" id="ARBA00022679"/>
    </source>
</evidence>
<dbReference type="InterPro" id="IPR029055">
    <property type="entry name" value="Ntn_hydrolases_N"/>
</dbReference>
<dbReference type="SUPFAM" id="SSF53697">
    <property type="entry name" value="SIS domain"/>
    <property type="match status" value="1"/>
</dbReference>
<name>A0A7C3J3T2_9CREN</name>
<keyword evidence="7" id="KW-0315">Glutamine amidotransferase</keyword>
<dbReference type="CDD" id="cd05009">
    <property type="entry name" value="SIS_GlmS_GlmD_2"/>
    <property type="match status" value="1"/>
</dbReference>
<reference evidence="11" key="1">
    <citation type="journal article" date="2020" name="mSystems">
        <title>Genome- and Community-Level Interaction Insights into Carbon Utilization and Element Cycling Functions of Hydrothermarchaeota in Hydrothermal Sediment.</title>
        <authorList>
            <person name="Zhou Z."/>
            <person name="Liu Y."/>
            <person name="Xu W."/>
            <person name="Pan J."/>
            <person name="Luo Z.H."/>
            <person name="Li M."/>
        </authorList>
    </citation>
    <scope>NUCLEOTIDE SEQUENCE [LARGE SCALE GENOMIC DNA]</scope>
    <source>
        <strain evidence="11">SpSt-468</strain>
    </source>
</reference>
<dbReference type="InterPro" id="IPR017932">
    <property type="entry name" value="GATase_2_dom"/>
</dbReference>
<dbReference type="InterPro" id="IPR001347">
    <property type="entry name" value="SIS_dom"/>
</dbReference>
<dbReference type="Gene3D" id="3.40.50.10490">
    <property type="entry name" value="Glucose-6-phosphate isomerase like protein, domain 1"/>
    <property type="match status" value="2"/>
</dbReference>
<comment type="caution">
    <text evidence="11">The sequence shown here is derived from an EMBL/GenBank/DDBJ whole genome shotgun (WGS) entry which is preliminary data.</text>
</comment>
<protein>
    <recommendedName>
        <fullName evidence="3">Glutamine--fructose-6-phosphate aminotransferase [isomerizing]</fullName>
        <ecNumber evidence="2">2.6.1.16</ecNumber>
    </recommendedName>
</protein>
<feature type="domain" description="SIS" evidence="10">
    <location>
        <begin position="288"/>
        <end position="427"/>
    </location>
</feature>
<dbReference type="GO" id="GO:0006047">
    <property type="term" value="P:UDP-N-acetylglucosamine metabolic process"/>
    <property type="evidence" value="ECO:0007669"/>
    <property type="project" value="TreeGrafter"/>
</dbReference>
<dbReference type="InterPro" id="IPR047084">
    <property type="entry name" value="GFAT_N"/>
</dbReference>
<evidence type="ECO:0000256" key="4">
    <source>
        <dbReference type="ARBA" id="ARBA00022576"/>
    </source>
</evidence>
<dbReference type="EC" id="2.6.1.16" evidence="2"/>
<dbReference type="InterPro" id="IPR035490">
    <property type="entry name" value="GlmS/FrlB_SIS"/>
</dbReference>
<dbReference type="InterPro" id="IPR046348">
    <property type="entry name" value="SIS_dom_sf"/>
</dbReference>
<comment type="function">
    <text evidence="8">Catalyzes the first step in hexosamine metabolism, converting fructose-6P into glucosamine-6P using glutamine as a nitrogen source.</text>
</comment>
<comment type="catalytic activity">
    <reaction evidence="1">
        <text>D-fructose 6-phosphate + L-glutamine = D-glucosamine 6-phosphate + L-glutamate</text>
        <dbReference type="Rhea" id="RHEA:13237"/>
        <dbReference type="ChEBI" id="CHEBI:29985"/>
        <dbReference type="ChEBI" id="CHEBI:58359"/>
        <dbReference type="ChEBI" id="CHEBI:58725"/>
        <dbReference type="ChEBI" id="CHEBI:61527"/>
        <dbReference type="EC" id="2.6.1.16"/>
    </reaction>
</comment>
<evidence type="ECO:0000259" key="9">
    <source>
        <dbReference type="PROSITE" id="PS51278"/>
    </source>
</evidence>
<dbReference type="PANTHER" id="PTHR10937:SF0">
    <property type="entry name" value="GLUTAMINE--FRUCTOSE-6-PHOSPHATE TRANSAMINASE (ISOMERIZING)"/>
    <property type="match status" value="1"/>
</dbReference>
<dbReference type="GO" id="GO:0006487">
    <property type="term" value="P:protein N-linked glycosylation"/>
    <property type="evidence" value="ECO:0007669"/>
    <property type="project" value="TreeGrafter"/>
</dbReference>
<organism evidence="11">
    <name type="scientific">Candidatus Methanomethylicus mesodigestus</name>
    <dbReference type="NCBI Taxonomy" id="1867258"/>
    <lineage>
        <taxon>Archaea</taxon>
        <taxon>Thermoproteota</taxon>
        <taxon>Methanosuratincolia</taxon>
        <taxon>Candidatus Methanomethylicales</taxon>
        <taxon>Candidatus Methanomethylicaceae</taxon>
        <taxon>Candidatus Methanomethylicus</taxon>
    </lineage>
</organism>
<accession>A0A7C3J3T2</accession>
<keyword evidence="4 11" id="KW-0032">Aminotransferase</keyword>
<keyword evidence="6" id="KW-0677">Repeat</keyword>
<dbReference type="AlphaFoldDB" id="A0A7C3J3T2"/>
<proteinExistence type="predicted"/>
<dbReference type="SUPFAM" id="SSF56235">
    <property type="entry name" value="N-terminal nucleophile aminohydrolases (Ntn hydrolases)"/>
    <property type="match status" value="1"/>
</dbReference>
<dbReference type="GO" id="GO:0004360">
    <property type="term" value="F:glutamine-fructose-6-phosphate transaminase (isomerizing) activity"/>
    <property type="evidence" value="ECO:0007669"/>
    <property type="project" value="UniProtKB-EC"/>
</dbReference>
<dbReference type="CDD" id="cd05008">
    <property type="entry name" value="SIS_GlmS_GlmD_1"/>
    <property type="match status" value="1"/>
</dbReference>
<evidence type="ECO:0000256" key="3">
    <source>
        <dbReference type="ARBA" id="ARBA00016090"/>
    </source>
</evidence>
<dbReference type="GO" id="GO:0006002">
    <property type="term" value="P:fructose 6-phosphate metabolic process"/>
    <property type="evidence" value="ECO:0007669"/>
    <property type="project" value="TreeGrafter"/>
</dbReference>
<evidence type="ECO:0000256" key="1">
    <source>
        <dbReference type="ARBA" id="ARBA00001031"/>
    </source>
</evidence>
<dbReference type="InterPro" id="IPR005855">
    <property type="entry name" value="GFAT"/>
</dbReference>
<feature type="domain" description="SIS" evidence="10">
    <location>
        <begin position="460"/>
        <end position="601"/>
    </location>
</feature>
<dbReference type="Pfam" id="PF01380">
    <property type="entry name" value="SIS"/>
    <property type="match status" value="2"/>
</dbReference>
<dbReference type="InterPro" id="IPR035466">
    <property type="entry name" value="GlmS/AgaS_SIS"/>
</dbReference>
<dbReference type="PROSITE" id="PS51278">
    <property type="entry name" value="GATASE_TYPE_2"/>
    <property type="match status" value="1"/>
</dbReference>
<dbReference type="NCBIfam" id="TIGR01135">
    <property type="entry name" value="glmS"/>
    <property type="match status" value="1"/>
</dbReference>
<keyword evidence="5 11" id="KW-0808">Transferase</keyword>
<evidence type="ECO:0000256" key="8">
    <source>
        <dbReference type="ARBA" id="ARBA00055466"/>
    </source>
</evidence>
<evidence type="ECO:0000256" key="2">
    <source>
        <dbReference type="ARBA" id="ARBA00012916"/>
    </source>
</evidence>
<evidence type="ECO:0000256" key="7">
    <source>
        <dbReference type="ARBA" id="ARBA00022962"/>
    </source>
</evidence>
<feature type="domain" description="Glutamine amidotransferase type-2" evidence="9">
    <location>
        <begin position="15"/>
        <end position="231"/>
    </location>
</feature>
<dbReference type="Gene3D" id="3.60.20.10">
    <property type="entry name" value="Glutamine Phosphoribosylpyrophosphate, subunit 1, domain 1"/>
    <property type="match status" value="1"/>
</dbReference>
<dbReference type="GO" id="GO:0097367">
    <property type="term" value="F:carbohydrate derivative binding"/>
    <property type="evidence" value="ECO:0007669"/>
    <property type="project" value="InterPro"/>
</dbReference>
<dbReference type="PROSITE" id="PS51464">
    <property type="entry name" value="SIS"/>
    <property type="match status" value="2"/>
</dbReference>
<dbReference type="PANTHER" id="PTHR10937">
    <property type="entry name" value="GLUCOSAMINE--FRUCTOSE-6-PHOSPHATE AMINOTRANSFERASE, ISOMERIZING"/>
    <property type="match status" value="1"/>
</dbReference>
<dbReference type="FunFam" id="3.60.20.10:FF:000006">
    <property type="entry name" value="Glutamine--fructose-6-phosphate aminotransferase [isomerizing]"/>
    <property type="match status" value="1"/>
</dbReference>
<dbReference type="Pfam" id="PF13522">
    <property type="entry name" value="GATase_6"/>
    <property type="match status" value="1"/>
</dbReference>
<evidence type="ECO:0000256" key="6">
    <source>
        <dbReference type="ARBA" id="ARBA00022737"/>
    </source>
</evidence>
<dbReference type="EMBL" id="DSTX01000002">
    <property type="protein sequence ID" value="HFK20113.1"/>
    <property type="molecule type" value="Genomic_DNA"/>
</dbReference>
<dbReference type="NCBIfam" id="NF001484">
    <property type="entry name" value="PRK00331.1"/>
    <property type="match status" value="1"/>
</dbReference>
<sequence length="611" mass="65547">MSNCIELICLVPSVCGIFGCLCDDAPRVLIEGLKRLEYRGYDSVGIALIGSGGIKVIKEKGRIDDFAAGLSNSALAGKVGLGHTRWATHGAPCRENAHPHTDCSGRIAVVHNGVIENFMELKEGLVKRGHVFSSRTDTEVIPHLLEEGIRQGLGLKEAAVSASRRIKGSMAVAAISASEPDRIVCIRRESPLIIGIGYNGVYCSSDIPALLPYTNEVIVVPEETVVVMRRDGISMETLGGSPLEPKPTKIDWDMGMAMKGGYPHFMMKEISEQPLVLSNTLKIQRAFLERAVELIGGKAYLTGSGTSYHACLTASYLFSKIAKADIRAVHSSEFQDAVADLNGSTVIGVSQSGETADTLSALKYAKMMGARIVGITNTLGSSITTSSDIYICTQSGPEIGVAATKTFLTQLAALDQLVFAHALARGAISKEEYAGATAQLERLPAAVQSVVDRIGDLKGVAMKYSRRKDAYFLARGINVATALEGALKLKEISYIHAEGYPAGESKHGPISLVEEGFLCVFVAPSDSARGRVIGNMMEMKARGAEIFSIITKGDRELIAISDEHFEVPEVPEYAYPIVCTIPLQAFAYFVAVARGYDPDRPRNLAKSVTVL</sequence>
<gene>
    <name evidence="11" type="primary">glmS</name>
    <name evidence="11" type="ORF">ENS19_02420</name>
</gene>
<dbReference type="CDD" id="cd00714">
    <property type="entry name" value="GFAT"/>
    <property type="match status" value="1"/>
</dbReference>
<evidence type="ECO:0000313" key="11">
    <source>
        <dbReference type="EMBL" id="HFK20113.1"/>
    </source>
</evidence>